<feature type="domain" description="Sushi" evidence="5">
    <location>
        <begin position="204"/>
        <end position="261"/>
    </location>
</feature>
<dbReference type="PROSITE" id="PS50923">
    <property type="entry name" value="SUSHI"/>
    <property type="match status" value="10"/>
</dbReference>
<feature type="domain" description="Sushi" evidence="5">
    <location>
        <begin position="443"/>
        <end position="500"/>
    </location>
</feature>
<name>A0A674IZI1_9SAUR</name>
<dbReference type="GO" id="GO:0006956">
    <property type="term" value="P:complement activation"/>
    <property type="evidence" value="ECO:0007669"/>
    <property type="project" value="TreeGrafter"/>
</dbReference>
<feature type="disulfide bond" evidence="4">
    <location>
        <begin position="264"/>
        <end position="307"/>
    </location>
</feature>
<comment type="caution">
    <text evidence="4">Lacks conserved residue(s) required for the propagation of feature annotation.</text>
</comment>
<reference evidence="6" key="1">
    <citation type="submission" date="2025-08" db="UniProtKB">
        <authorList>
            <consortium name="Ensembl"/>
        </authorList>
    </citation>
    <scope>IDENTIFICATION</scope>
</reference>
<feature type="domain" description="Sushi" evidence="5">
    <location>
        <begin position="501"/>
        <end position="569"/>
    </location>
</feature>
<dbReference type="Gene3D" id="2.10.70.10">
    <property type="entry name" value="Complement Module, domain 1"/>
    <property type="match status" value="11"/>
</dbReference>
<dbReference type="AlphaFoldDB" id="A0A674IZI1"/>
<dbReference type="SMART" id="SM00032">
    <property type="entry name" value="CCP"/>
    <property type="match status" value="11"/>
</dbReference>
<sequence length="796" mass="89179">MGLHKAQTRTSSVPQRLLTVLNLFPLEKCSPIWLANGKFLILWQKYYKEGDEISYVCDHEYIPENQQAKVTCTKNNWTPTPRCIFNITTCSVPHGYFYETKNRFGLNEKATYRCQIDYMTPEGNETGEIQCLEEGWSPFPECIKTCRMSAFEHIRFYTSKMVFLPEDILEYECADGYQTVNKISRGHTICSINGWTPEPQCFAIECEMLMLPHGEVFPKEDKYLNGDVVTFSCAKRYTRVGPDSAQCYYFGWSPAPPRCKGQSCGPPPSITNGNIISELHEKYQHGDSVEYDCNLRFKMIGSKSIECVDGEWSSSPFCIEEEKTCVPPPNIVRGSAFSVSQNRYFHGDAVEYGCEGNLEIVGTNIIKCLSGEWTSLPSCADPSVKCALPRNLENIRFLSVYNFQKSFYHKDVVKYRCNSDVKKLKQTVCEYGKWSPKPECIGKKCTPPPQLPGASKITEKRSYETGEKIAFTCLENFKLHGVKEIMCEGEKWQSPPHCVEKSCLQPYPIENGEILSLENRSLRMEKPGPVTYPNGATLKYSCNAGFMLRGPSEITCNIEKWTSPPACIDNLYYMMCGPPPALTNGQILGYGNQRYLPGERVRYQCQQGLSLIGSQTVTCQKKKWSESPDRPTNCSALPAASPAIPQAAPVIPQTALLCPASCSAGGKCGRPPRIDNGDIVSFPLKQYVLNSTVEYKCKSLHILEGPQSVRCDSGQWTDPPVCLGMYKNQLYETEQKGSNEGGIGAIPYFHIISTCILCLCIASCVMLCPCDENAASVSAPDAHCRILALNFWVLFM</sequence>
<dbReference type="Ensembl" id="ENSTMTT00000013142.1">
    <property type="protein sequence ID" value="ENSTMTP00000012704.1"/>
    <property type="gene ID" value="ENSTMTG00000009124.1"/>
</dbReference>
<dbReference type="InterPro" id="IPR035976">
    <property type="entry name" value="Sushi/SCR/CCP_sf"/>
</dbReference>
<feature type="disulfide bond" evidence="4">
    <location>
        <begin position="576"/>
        <end position="619"/>
    </location>
</feature>
<proteinExistence type="predicted"/>
<keyword evidence="7" id="KW-1185">Reference proteome</keyword>
<feature type="domain" description="Sushi" evidence="5">
    <location>
        <begin position="574"/>
        <end position="636"/>
    </location>
</feature>
<dbReference type="PANTHER" id="PTHR45785:SF7">
    <property type="entry name" value="COMPLEMENT FACTOR H"/>
    <property type="match status" value="1"/>
</dbReference>
<evidence type="ECO:0000313" key="6">
    <source>
        <dbReference type="Ensembl" id="ENSTMTP00000012704.1"/>
    </source>
</evidence>
<evidence type="ECO:0000313" key="7">
    <source>
        <dbReference type="Proteomes" id="UP000472274"/>
    </source>
</evidence>
<feature type="domain" description="Sushi" evidence="5">
    <location>
        <begin position="323"/>
        <end position="381"/>
    </location>
</feature>
<feature type="disulfide bond" evidence="4">
    <location>
        <begin position="29"/>
        <end position="72"/>
    </location>
</feature>
<accession>A0A674IZI1</accession>
<dbReference type="PANTHER" id="PTHR45785">
    <property type="entry name" value="COMPLEMENT FACTOR H-RELATED"/>
    <property type="match status" value="1"/>
</dbReference>
<reference evidence="6" key="2">
    <citation type="submission" date="2025-09" db="UniProtKB">
        <authorList>
            <consortium name="Ensembl"/>
        </authorList>
    </citation>
    <scope>IDENTIFICATION</scope>
</reference>
<keyword evidence="2" id="KW-0732">Signal</keyword>
<keyword evidence="1 4" id="KW-0768">Sushi</keyword>
<dbReference type="CDD" id="cd00033">
    <property type="entry name" value="CCP"/>
    <property type="match status" value="8"/>
</dbReference>
<dbReference type="FunFam" id="2.10.70.10:FF:000026">
    <property type="entry name" value="Complement inhibitory factor H"/>
    <property type="match status" value="1"/>
</dbReference>
<feature type="domain" description="Sushi" evidence="5">
    <location>
        <begin position="88"/>
        <end position="144"/>
    </location>
</feature>
<dbReference type="GO" id="GO:0005615">
    <property type="term" value="C:extracellular space"/>
    <property type="evidence" value="ECO:0007669"/>
    <property type="project" value="TreeGrafter"/>
</dbReference>
<feature type="domain" description="Sushi" evidence="5">
    <location>
        <begin position="27"/>
        <end position="85"/>
    </location>
</feature>
<dbReference type="SUPFAM" id="SSF57535">
    <property type="entry name" value="Complement control module/SCR domain"/>
    <property type="match status" value="11"/>
</dbReference>
<dbReference type="InterPro" id="IPR051503">
    <property type="entry name" value="ComplSys_Reg/VirEntry_Med"/>
</dbReference>
<evidence type="ECO:0000259" key="5">
    <source>
        <dbReference type="PROSITE" id="PS50923"/>
    </source>
</evidence>
<feature type="disulfide bond" evidence="4">
    <location>
        <begin position="325"/>
        <end position="368"/>
    </location>
</feature>
<dbReference type="Pfam" id="PF00084">
    <property type="entry name" value="Sushi"/>
    <property type="match status" value="10"/>
</dbReference>
<evidence type="ECO:0000256" key="3">
    <source>
        <dbReference type="ARBA" id="ARBA00023157"/>
    </source>
</evidence>
<dbReference type="InParanoid" id="A0A674IZI1"/>
<dbReference type="Proteomes" id="UP000472274">
    <property type="component" value="Unplaced"/>
</dbReference>
<organism evidence="6 7">
    <name type="scientific">Terrapene triunguis</name>
    <name type="common">Three-toed box turtle</name>
    <dbReference type="NCBI Taxonomy" id="2587831"/>
    <lineage>
        <taxon>Eukaryota</taxon>
        <taxon>Metazoa</taxon>
        <taxon>Chordata</taxon>
        <taxon>Craniata</taxon>
        <taxon>Vertebrata</taxon>
        <taxon>Euteleostomi</taxon>
        <taxon>Archelosauria</taxon>
        <taxon>Testudinata</taxon>
        <taxon>Testudines</taxon>
        <taxon>Cryptodira</taxon>
        <taxon>Durocryptodira</taxon>
        <taxon>Testudinoidea</taxon>
        <taxon>Emydidae</taxon>
        <taxon>Terrapene</taxon>
    </lineage>
</organism>
<dbReference type="GO" id="GO:0001851">
    <property type="term" value="F:complement component C3b binding"/>
    <property type="evidence" value="ECO:0007669"/>
    <property type="project" value="TreeGrafter"/>
</dbReference>
<evidence type="ECO:0000256" key="2">
    <source>
        <dbReference type="ARBA" id="ARBA00022729"/>
    </source>
</evidence>
<dbReference type="GeneTree" id="ENSGT00940000154386"/>
<feature type="domain" description="Sushi" evidence="5">
    <location>
        <begin position="262"/>
        <end position="320"/>
    </location>
</feature>
<dbReference type="InterPro" id="IPR000436">
    <property type="entry name" value="Sushi_SCR_CCP_dom"/>
</dbReference>
<feature type="disulfide bond" evidence="4">
    <location>
        <begin position="386"/>
        <end position="429"/>
    </location>
</feature>
<keyword evidence="3 4" id="KW-1015">Disulfide bond</keyword>
<feature type="disulfide bond" evidence="4">
    <location>
        <begin position="668"/>
        <end position="711"/>
    </location>
</feature>
<evidence type="ECO:0000256" key="1">
    <source>
        <dbReference type="ARBA" id="ARBA00022659"/>
    </source>
</evidence>
<feature type="domain" description="Sushi" evidence="5">
    <location>
        <begin position="666"/>
        <end position="724"/>
    </location>
</feature>
<feature type="domain" description="Sushi" evidence="5">
    <location>
        <begin position="384"/>
        <end position="442"/>
    </location>
</feature>
<evidence type="ECO:0000256" key="4">
    <source>
        <dbReference type="PROSITE-ProRule" id="PRU00302"/>
    </source>
</evidence>
<protein>
    <recommendedName>
        <fullName evidence="5">Sushi domain-containing protein</fullName>
    </recommendedName>
</protein>